<dbReference type="Proteomes" id="UP001211522">
    <property type="component" value="Unassembled WGS sequence"/>
</dbReference>
<dbReference type="OMA" id="FFFMVTT"/>
<comment type="similarity">
    <text evidence="2 7">Belongs to the ExbD/TolR family.</text>
</comment>
<dbReference type="RefSeq" id="WP_005858926.1">
    <property type="nucleotide sequence ID" value="NZ_BAABYH010000001.1"/>
</dbReference>
<evidence type="ECO:0000313" key="32">
    <source>
        <dbReference type="Proteomes" id="UP000471216"/>
    </source>
</evidence>
<evidence type="ECO:0000313" key="8">
    <source>
        <dbReference type="EMBL" id="CUN19946.1"/>
    </source>
</evidence>
<dbReference type="Proteomes" id="UP000432516">
    <property type="component" value="Unassembled WGS sequence"/>
</dbReference>
<evidence type="ECO:0000256" key="3">
    <source>
        <dbReference type="ARBA" id="ARBA00022475"/>
    </source>
</evidence>
<dbReference type="EMBL" id="JAQMPX010000111">
    <property type="protein sequence ID" value="MDB9139884.1"/>
    <property type="molecule type" value="Genomic_DNA"/>
</dbReference>
<accession>A0A174RCL2</accession>
<reference evidence="22 23" key="1">
    <citation type="submission" date="2015-09" db="EMBL/GenBank/DDBJ databases">
        <authorList>
            <consortium name="Pathogen Informatics"/>
        </authorList>
    </citation>
    <scope>NUCLEOTIDE SEQUENCE [LARGE SCALE GENOMIC DNA]</scope>
    <source>
        <strain evidence="9 23">2789STDY5608822</strain>
        <strain evidence="8 24">2789STDY5608872</strain>
        <strain evidence="10 22">2789STDY5834948</strain>
    </source>
</reference>
<dbReference type="EMBL" id="QSJN01000004">
    <property type="protein sequence ID" value="RHD75689.1"/>
    <property type="molecule type" value="Genomic_DNA"/>
</dbReference>
<dbReference type="OrthoDB" id="9810103at2"/>
<dbReference type="GO" id="GO:0022857">
    <property type="term" value="F:transmembrane transporter activity"/>
    <property type="evidence" value="ECO:0007669"/>
    <property type="project" value="InterPro"/>
</dbReference>
<dbReference type="EMBL" id="NFJX01000025">
    <property type="protein sequence ID" value="OUP14967.1"/>
    <property type="molecule type" value="Genomic_DNA"/>
</dbReference>
<dbReference type="Proteomes" id="UP000471216">
    <property type="component" value="Unassembled WGS sequence"/>
</dbReference>
<evidence type="ECO:0000313" key="31">
    <source>
        <dbReference type="Proteomes" id="UP000461276"/>
    </source>
</evidence>
<gene>
    <name evidence="19" type="ORF">B5F32_19040</name>
    <name evidence="21" type="ORF">DW782_08525</name>
    <name evidence="9" type="ORF">ERS852380_00961</name>
    <name evidence="8" type="ORF">ERS852429_02448</name>
    <name evidence="10" type="ORF">ERS852560_00755</name>
    <name evidence="15" type="ORF">GKD54_12370</name>
    <name evidence="13" type="ORF">GKD58_05430</name>
    <name evidence="16" type="ORF">GKD66_18560</name>
    <name evidence="14" type="ORF">GKD67_04440</name>
    <name evidence="17" type="ORF">GKD68_11870</name>
    <name evidence="18" type="ORF">GKD70_07715</name>
    <name evidence="20" type="ORF">HHO38_20250</name>
    <name evidence="11" type="ORF">PN599_04990</name>
    <name evidence="12" type="ORF">PN612_15445</name>
</gene>
<evidence type="ECO:0000313" key="18">
    <source>
        <dbReference type="EMBL" id="MSB73175.1"/>
    </source>
</evidence>
<evidence type="ECO:0000313" key="24">
    <source>
        <dbReference type="Proteomes" id="UP000095591"/>
    </source>
</evidence>
<evidence type="ECO:0000313" key="23">
    <source>
        <dbReference type="Proteomes" id="UP000095455"/>
    </source>
</evidence>
<dbReference type="EMBL" id="CP051672">
    <property type="protein sequence ID" value="QJE30465.1"/>
    <property type="molecule type" value="Genomic_DNA"/>
</dbReference>
<dbReference type="Proteomes" id="UP000095591">
    <property type="component" value="Unassembled WGS sequence"/>
</dbReference>
<protein>
    <submittedName>
        <fullName evidence="10">Biopolymer transport protein ExbD/TolR</fullName>
    </submittedName>
    <submittedName>
        <fullName evidence="11">Biopolymer transporter ExbD</fullName>
    </submittedName>
</protein>
<dbReference type="AlphaFoldDB" id="A0A174RCL2"/>
<evidence type="ECO:0000256" key="7">
    <source>
        <dbReference type="RuleBase" id="RU003879"/>
    </source>
</evidence>
<dbReference type="EMBL" id="CZBM01000002">
    <property type="protein sequence ID" value="CUP81497.1"/>
    <property type="molecule type" value="Genomic_DNA"/>
</dbReference>
<evidence type="ECO:0000313" key="11">
    <source>
        <dbReference type="EMBL" id="MDB9004351.1"/>
    </source>
</evidence>
<evidence type="ECO:0000313" key="9">
    <source>
        <dbReference type="EMBL" id="CUN76341.1"/>
    </source>
</evidence>
<evidence type="ECO:0000256" key="4">
    <source>
        <dbReference type="ARBA" id="ARBA00022692"/>
    </source>
</evidence>
<dbReference type="Proteomes" id="UP000095455">
    <property type="component" value="Unassembled WGS sequence"/>
</dbReference>
<dbReference type="EMBL" id="WKMC01000016">
    <property type="protein sequence ID" value="MRZ52187.1"/>
    <property type="molecule type" value="Genomic_DNA"/>
</dbReference>
<dbReference type="Proteomes" id="UP000441609">
    <property type="component" value="Unassembled WGS sequence"/>
</dbReference>
<dbReference type="EMBL" id="WKNE01000008">
    <property type="protein sequence ID" value="MRZ55443.1"/>
    <property type="molecule type" value="Genomic_DNA"/>
</dbReference>
<dbReference type="EMBL" id="WKMX01000011">
    <property type="protein sequence ID" value="MRZ06995.1"/>
    <property type="molecule type" value="Genomic_DNA"/>
</dbReference>
<keyword evidence="5" id="KW-1133">Transmembrane helix</keyword>
<evidence type="ECO:0000256" key="6">
    <source>
        <dbReference type="ARBA" id="ARBA00023136"/>
    </source>
</evidence>
<dbReference type="GO" id="GO:0015031">
    <property type="term" value="P:protein transport"/>
    <property type="evidence" value="ECO:0007669"/>
    <property type="project" value="UniProtKB-KW"/>
</dbReference>
<evidence type="ECO:0000313" key="22">
    <source>
        <dbReference type="Proteomes" id="UP000095332"/>
    </source>
</evidence>
<evidence type="ECO:0000313" key="12">
    <source>
        <dbReference type="EMBL" id="MDB9139884.1"/>
    </source>
</evidence>
<keyword evidence="3" id="KW-1003">Cell membrane</keyword>
<dbReference type="Proteomes" id="UP000095332">
    <property type="component" value="Unassembled WGS sequence"/>
</dbReference>
<evidence type="ECO:0000313" key="30">
    <source>
        <dbReference type="Proteomes" id="UP000450599"/>
    </source>
</evidence>
<keyword evidence="7" id="KW-0653">Protein transport</keyword>
<dbReference type="Proteomes" id="UP001210126">
    <property type="component" value="Unassembled WGS sequence"/>
</dbReference>
<comment type="subcellular location">
    <subcellularLocation>
        <location evidence="1">Cell membrane</location>
        <topology evidence="1">Single-pass membrane protein</topology>
    </subcellularLocation>
    <subcellularLocation>
        <location evidence="7">Cell membrane</location>
        <topology evidence="7">Single-pass type II membrane protein</topology>
    </subcellularLocation>
</comment>
<evidence type="ECO:0000313" key="21">
    <source>
        <dbReference type="EMBL" id="RHD75689.1"/>
    </source>
</evidence>
<evidence type="ECO:0000313" key="29">
    <source>
        <dbReference type="Proteomes" id="UP000441609"/>
    </source>
</evidence>
<evidence type="ECO:0000313" key="33">
    <source>
        <dbReference type="Proteomes" id="UP000501982"/>
    </source>
</evidence>
<dbReference type="EMBL" id="CYXP01000005">
    <property type="protein sequence ID" value="CUN19946.1"/>
    <property type="molecule type" value="Genomic_DNA"/>
</dbReference>
<dbReference type="Pfam" id="PF02472">
    <property type="entry name" value="ExbD"/>
    <property type="match status" value="1"/>
</dbReference>
<evidence type="ECO:0000256" key="1">
    <source>
        <dbReference type="ARBA" id="ARBA00004162"/>
    </source>
</evidence>
<reference evidence="19" key="3">
    <citation type="journal article" date="2018" name="BMC Genomics">
        <title>Whole genome sequencing and function prediction of 133 gut anaerobes isolated from chicken caecum in pure cultures.</title>
        <authorList>
            <person name="Medvecky M."/>
            <person name="Cejkova D."/>
            <person name="Polansky O."/>
            <person name="Karasova D."/>
            <person name="Kubasova T."/>
            <person name="Cizek A."/>
            <person name="Rychlik I."/>
        </authorList>
    </citation>
    <scope>NUCLEOTIDE SEQUENCE</scope>
    <source>
        <strain evidence="19">An199</strain>
    </source>
</reference>
<dbReference type="Proteomes" id="UP000461276">
    <property type="component" value="Unassembled WGS sequence"/>
</dbReference>
<dbReference type="InterPro" id="IPR003400">
    <property type="entry name" value="ExbD"/>
</dbReference>
<evidence type="ECO:0000313" key="10">
    <source>
        <dbReference type="EMBL" id="CUP81497.1"/>
    </source>
</evidence>
<keyword evidence="6" id="KW-0472">Membrane</keyword>
<keyword evidence="4 7" id="KW-0812">Transmembrane</keyword>
<organism evidence="10 22">
    <name type="scientific">Parabacteroides distasonis</name>
    <dbReference type="NCBI Taxonomy" id="823"/>
    <lineage>
        <taxon>Bacteria</taxon>
        <taxon>Pseudomonadati</taxon>
        <taxon>Bacteroidota</taxon>
        <taxon>Bacteroidia</taxon>
        <taxon>Bacteroidales</taxon>
        <taxon>Tannerellaceae</taxon>
        <taxon>Parabacteroides</taxon>
    </lineage>
</organism>
<dbReference type="Proteomes" id="UP000284660">
    <property type="component" value="Unassembled WGS sequence"/>
</dbReference>
<dbReference type="EMBL" id="WKMY01000002">
    <property type="protein sequence ID" value="MRY92497.1"/>
    <property type="molecule type" value="Genomic_DNA"/>
</dbReference>
<dbReference type="Proteomes" id="UP000441358">
    <property type="component" value="Unassembled WGS sequence"/>
</dbReference>
<sequence>MGKFSKAGGREMPELNTSSLPDLVFAFLFFIMMVTSMREVTLKVEFHAPQATELQKLEKKSLVTFIYVGKPTRDLRAKMGSETRIQLNDAFAETSEIQDYIAQEKSSMKEEDQPFMTVSIKADKETKMGTITDIKQALREAYALKISYSAAQRVDE</sequence>
<keyword evidence="7" id="KW-0813">Transport</keyword>
<evidence type="ECO:0000313" key="28">
    <source>
        <dbReference type="Proteomes" id="UP000441358"/>
    </source>
</evidence>
<dbReference type="EMBL" id="WKMW01000004">
    <property type="protein sequence ID" value="MRY83704.1"/>
    <property type="molecule type" value="Genomic_DNA"/>
</dbReference>
<dbReference type="GO" id="GO:0005886">
    <property type="term" value="C:plasma membrane"/>
    <property type="evidence" value="ECO:0007669"/>
    <property type="project" value="UniProtKB-SubCell"/>
</dbReference>
<evidence type="ECO:0000313" key="13">
    <source>
        <dbReference type="EMBL" id="MRY83704.1"/>
    </source>
</evidence>
<dbReference type="EMBL" id="CYYK01000003">
    <property type="protein sequence ID" value="CUN76341.1"/>
    <property type="molecule type" value="Genomic_DNA"/>
</dbReference>
<evidence type="ECO:0000256" key="5">
    <source>
        <dbReference type="ARBA" id="ARBA00022989"/>
    </source>
</evidence>
<reference evidence="25" key="2">
    <citation type="submission" date="2017-04" db="EMBL/GenBank/DDBJ databases">
        <title>Function of individual gut microbiota members based on whole genome sequencing of pure cultures obtained from chicken caecum.</title>
        <authorList>
            <person name="Medvecky M."/>
            <person name="Cejkova D."/>
            <person name="Polansky O."/>
            <person name="Karasova D."/>
            <person name="Kubasova T."/>
            <person name="Cizek A."/>
            <person name="Rychlik I."/>
        </authorList>
    </citation>
    <scope>NUCLEOTIDE SEQUENCE [LARGE SCALE GENOMIC DNA]</scope>
    <source>
        <strain evidence="25">An199</strain>
    </source>
</reference>
<dbReference type="Proteomes" id="UP000450599">
    <property type="component" value="Unassembled WGS sequence"/>
</dbReference>
<reference evidence="11" key="7">
    <citation type="submission" date="2023-01" db="EMBL/GenBank/DDBJ databases">
        <title>Human gut microbiome strain richness.</title>
        <authorList>
            <person name="Chen-Liaw A."/>
        </authorList>
    </citation>
    <scope>NUCLEOTIDE SEQUENCE</scope>
    <source>
        <strain evidence="12">D35st1_E5_D35t1_190705</strain>
        <strain evidence="11">RTP21484st1_E5_RTP21484_190118</strain>
    </source>
</reference>
<evidence type="ECO:0000313" key="26">
    <source>
        <dbReference type="Proteomes" id="UP000284660"/>
    </source>
</evidence>
<dbReference type="Proteomes" id="UP000501982">
    <property type="component" value="Chromosome"/>
</dbReference>
<reference evidence="20 33" key="6">
    <citation type="submission" date="2020-04" db="EMBL/GenBank/DDBJ databases">
        <title>Complete Genomes and Methylome analysis of CBBP consortium that reverse antibiotic-induced susceptibility to vancomycin-resistant Enterococcus faecium infection.</title>
        <authorList>
            <person name="Fomenkov A."/>
            <person name="Zhang Z."/>
            <person name="Pamer E."/>
            <person name="Roberts R.J."/>
        </authorList>
    </citation>
    <scope>NUCLEOTIDE SEQUENCE [LARGE SCALE GENOMIC DNA]</scope>
    <source>
        <strain evidence="33">CBBP</strain>
        <strain evidence="20">CBBP-1</strain>
    </source>
</reference>
<dbReference type="EMBL" id="JAQMPJ010000002">
    <property type="protein sequence ID" value="MDB9004351.1"/>
    <property type="molecule type" value="Genomic_DNA"/>
</dbReference>
<evidence type="ECO:0000313" key="25">
    <source>
        <dbReference type="Proteomes" id="UP000195950"/>
    </source>
</evidence>
<evidence type="ECO:0000313" key="15">
    <source>
        <dbReference type="EMBL" id="MRZ06995.1"/>
    </source>
</evidence>
<reference evidence="27 28" key="5">
    <citation type="journal article" date="2019" name="Nat. Med.">
        <title>A library of human gut bacterial isolates paired with longitudinal multiomics data enables mechanistic microbiome research.</title>
        <authorList>
            <person name="Poyet M."/>
            <person name="Groussin M."/>
            <person name="Gibbons S.M."/>
            <person name="Avila-Pacheco J."/>
            <person name="Jiang X."/>
            <person name="Kearney S.M."/>
            <person name="Perrotta A.R."/>
            <person name="Berdy B."/>
            <person name="Zhao S."/>
            <person name="Lieberman T.D."/>
            <person name="Swanson P.K."/>
            <person name="Smith M."/>
            <person name="Roesemann S."/>
            <person name="Alexander J.E."/>
            <person name="Rich S.A."/>
            <person name="Livny J."/>
            <person name="Vlamakis H."/>
            <person name="Clish C."/>
            <person name="Bullock K."/>
            <person name="Deik A."/>
            <person name="Scott J."/>
            <person name="Pierce K.A."/>
            <person name="Xavier R.J."/>
            <person name="Alm E.J."/>
        </authorList>
    </citation>
    <scope>NUCLEOTIDE SEQUENCE [LARGE SCALE GENOMIC DNA]</scope>
    <source>
        <strain evidence="15 32">BIOML-A10</strain>
        <strain evidence="13 30">BIOML-A11</strain>
        <strain evidence="17 27">BIOML-A2</strain>
        <strain evidence="18 29">BIOML-A20</strain>
        <strain evidence="16 28">BIOML-A32</strain>
        <strain evidence="14 31">BIOML-A9</strain>
    </source>
</reference>
<evidence type="ECO:0000313" key="16">
    <source>
        <dbReference type="EMBL" id="MRZ52187.1"/>
    </source>
</evidence>
<evidence type="ECO:0000313" key="20">
    <source>
        <dbReference type="EMBL" id="QJE30465.1"/>
    </source>
</evidence>
<name>A0A174RCL2_PARDI</name>
<evidence type="ECO:0000256" key="2">
    <source>
        <dbReference type="ARBA" id="ARBA00005811"/>
    </source>
</evidence>
<dbReference type="GeneID" id="93523793"/>
<dbReference type="EMBL" id="WKMO01000005">
    <property type="protein sequence ID" value="MSB73175.1"/>
    <property type="molecule type" value="Genomic_DNA"/>
</dbReference>
<evidence type="ECO:0000313" key="19">
    <source>
        <dbReference type="EMBL" id="OUP14967.1"/>
    </source>
</evidence>
<reference evidence="21 26" key="4">
    <citation type="submission" date="2018-08" db="EMBL/GenBank/DDBJ databases">
        <title>A genome reference for cultivated species of the human gut microbiota.</title>
        <authorList>
            <person name="Zou Y."/>
            <person name="Xue W."/>
            <person name="Luo G."/>
        </authorList>
    </citation>
    <scope>NUCLEOTIDE SEQUENCE [LARGE SCALE GENOMIC DNA]</scope>
    <source>
        <strain evidence="21 26">AM30-4</strain>
    </source>
</reference>
<evidence type="ECO:0000313" key="17">
    <source>
        <dbReference type="EMBL" id="MRZ55443.1"/>
    </source>
</evidence>
<evidence type="ECO:0000313" key="14">
    <source>
        <dbReference type="EMBL" id="MRY92497.1"/>
    </source>
</evidence>
<proteinExistence type="inferred from homology"/>
<evidence type="ECO:0000313" key="27">
    <source>
        <dbReference type="Proteomes" id="UP000432516"/>
    </source>
</evidence>
<dbReference type="Proteomes" id="UP000195950">
    <property type="component" value="Unassembled WGS sequence"/>
</dbReference>